<organism evidence="5">
    <name type="scientific">Ostreococcus tauri</name>
    <name type="common">Marine green alga</name>
    <dbReference type="NCBI Taxonomy" id="70448"/>
    <lineage>
        <taxon>Eukaryota</taxon>
        <taxon>Viridiplantae</taxon>
        <taxon>Chlorophyta</taxon>
        <taxon>Mamiellophyceae</taxon>
        <taxon>Mamiellales</taxon>
        <taxon>Bathycoccaceae</taxon>
        <taxon>Ostreococcus</taxon>
    </lineage>
</organism>
<keyword evidence="2" id="KW-0159">Chromosome partition</keyword>
<dbReference type="GO" id="GO:0045132">
    <property type="term" value="P:meiotic chromosome segregation"/>
    <property type="evidence" value="ECO:0007669"/>
    <property type="project" value="InterPro"/>
</dbReference>
<sequence length="252" mass="28161">MRTALGIVRKTVEEEKLRWMRELGRARDEATELRIELARARAMRDESTSEEDSRGTVVDDEREESEDSDLEQAAETLRELAVTLSEAASELRVVETKTPKRDASRPIQSMKMNVSPLAGETARRALRLRHAMKAVNYAEPSLKVKMRRPVDDGEVSFEGITVKRKPPRQTPPASPERSEVSVNSLDAMRLSPSPSSKSPSEIISLVPSLQPTSMSSCSKTAPSPPFESRPRRRSAVGISYAEPDLVHKMRRP</sequence>
<dbReference type="AlphaFoldDB" id="A0A1Y5I5I4"/>
<feature type="compositionally biased region" description="Polar residues" evidence="3">
    <location>
        <begin position="207"/>
        <end position="221"/>
    </location>
</feature>
<dbReference type="EMBL" id="KZ155826">
    <property type="protein sequence ID" value="OUS43967.1"/>
    <property type="molecule type" value="Genomic_DNA"/>
</dbReference>
<dbReference type="InterPro" id="IPR011515">
    <property type="entry name" value="Shugoshin_C"/>
</dbReference>
<dbReference type="Proteomes" id="UP000195557">
    <property type="component" value="Unassembled WGS sequence"/>
</dbReference>
<name>A0A1Y5I5I4_OSTTA</name>
<feature type="compositionally biased region" description="Acidic residues" evidence="3">
    <location>
        <begin position="60"/>
        <end position="72"/>
    </location>
</feature>
<feature type="region of interest" description="Disordered" evidence="3">
    <location>
        <begin position="40"/>
        <end position="72"/>
    </location>
</feature>
<evidence type="ECO:0000313" key="5">
    <source>
        <dbReference type="EMBL" id="OUS43967.1"/>
    </source>
</evidence>
<dbReference type="GO" id="GO:0005634">
    <property type="term" value="C:nucleus"/>
    <property type="evidence" value="ECO:0007669"/>
    <property type="project" value="InterPro"/>
</dbReference>
<dbReference type="GO" id="GO:0000775">
    <property type="term" value="C:chromosome, centromeric region"/>
    <property type="evidence" value="ECO:0007669"/>
    <property type="project" value="InterPro"/>
</dbReference>
<evidence type="ECO:0000256" key="3">
    <source>
        <dbReference type="SAM" id="MobiDB-lite"/>
    </source>
</evidence>
<proteinExistence type="inferred from homology"/>
<comment type="similarity">
    <text evidence="1">Belongs to the shugoshin family.</text>
</comment>
<dbReference type="Pfam" id="PF07557">
    <property type="entry name" value="Shugoshin_C"/>
    <property type="match status" value="2"/>
</dbReference>
<feature type="compositionally biased region" description="Low complexity" evidence="3">
    <location>
        <begin position="191"/>
        <end position="200"/>
    </location>
</feature>
<accession>A0A1Y5I5I4</accession>
<feature type="compositionally biased region" description="Basic and acidic residues" evidence="3">
    <location>
        <begin position="40"/>
        <end position="59"/>
    </location>
</feature>
<evidence type="ECO:0000256" key="2">
    <source>
        <dbReference type="ARBA" id="ARBA00022829"/>
    </source>
</evidence>
<protein>
    <recommendedName>
        <fullName evidence="4">Shugoshin C-terminal domain-containing protein</fullName>
    </recommendedName>
</protein>
<reference evidence="5" key="1">
    <citation type="submission" date="2017-04" db="EMBL/GenBank/DDBJ databases">
        <title>Population genomics of picophytoplankton unveils novel chromosome hypervariability.</title>
        <authorList>
            <consortium name="DOE Joint Genome Institute"/>
            <person name="Blanc-Mathieu R."/>
            <person name="Krasovec M."/>
            <person name="Hebrard M."/>
            <person name="Yau S."/>
            <person name="Desgranges E."/>
            <person name="Martin J."/>
            <person name="Schackwitz W."/>
            <person name="Kuo A."/>
            <person name="Salin G."/>
            <person name="Donnadieu C."/>
            <person name="Desdevises Y."/>
            <person name="Sanchez-Ferandin S."/>
            <person name="Moreau H."/>
            <person name="Rivals E."/>
            <person name="Grigoriev I.V."/>
            <person name="Grimsley N."/>
            <person name="Eyre-Walker A."/>
            <person name="Piganeau G."/>
        </authorList>
    </citation>
    <scope>NUCLEOTIDE SEQUENCE [LARGE SCALE GENOMIC DNA]</scope>
    <source>
        <strain evidence="5">RCC 1115</strain>
    </source>
</reference>
<gene>
    <name evidence="5" type="ORF">BE221DRAFT_194095</name>
</gene>
<feature type="domain" description="Shugoshin C-terminal" evidence="4">
    <location>
        <begin position="128"/>
        <end position="148"/>
    </location>
</feature>
<evidence type="ECO:0000256" key="1">
    <source>
        <dbReference type="ARBA" id="ARBA00010845"/>
    </source>
</evidence>
<evidence type="ECO:0000259" key="4">
    <source>
        <dbReference type="Pfam" id="PF07557"/>
    </source>
</evidence>
<feature type="domain" description="Shugoshin C-terminal" evidence="4">
    <location>
        <begin position="228"/>
        <end position="251"/>
    </location>
</feature>
<feature type="region of interest" description="Disordered" evidence="3">
    <location>
        <begin position="155"/>
        <end position="252"/>
    </location>
</feature>